<sequence>MGLVCQIILTNGNKPRQLLLVALFLLHINITNFSITLVLSFFFYSLSYFHIVPSFLFSFP</sequence>
<evidence type="ECO:0000313" key="2">
    <source>
        <dbReference type="EMBL" id="KAE9585769.1"/>
    </source>
</evidence>
<keyword evidence="1" id="KW-0472">Membrane</keyword>
<name>A0A6A4NEQ6_LUPAL</name>
<accession>A0A6A4NEQ6</accession>
<gene>
    <name evidence="2" type="ORF">Lalb_Chr24g0394801</name>
</gene>
<evidence type="ECO:0000313" key="3">
    <source>
        <dbReference type="Proteomes" id="UP000447434"/>
    </source>
</evidence>
<comment type="caution">
    <text evidence="2">The sequence shown here is derived from an EMBL/GenBank/DDBJ whole genome shotgun (WGS) entry which is preliminary data.</text>
</comment>
<protein>
    <submittedName>
        <fullName evidence="2">Uncharacterized protein</fullName>
    </submittedName>
</protein>
<organism evidence="2 3">
    <name type="scientific">Lupinus albus</name>
    <name type="common">White lupine</name>
    <name type="synonym">Lupinus termis</name>
    <dbReference type="NCBI Taxonomy" id="3870"/>
    <lineage>
        <taxon>Eukaryota</taxon>
        <taxon>Viridiplantae</taxon>
        <taxon>Streptophyta</taxon>
        <taxon>Embryophyta</taxon>
        <taxon>Tracheophyta</taxon>
        <taxon>Spermatophyta</taxon>
        <taxon>Magnoliopsida</taxon>
        <taxon>eudicotyledons</taxon>
        <taxon>Gunneridae</taxon>
        <taxon>Pentapetalae</taxon>
        <taxon>rosids</taxon>
        <taxon>fabids</taxon>
        <taxon>Fabales</taxon>
        <taxon>Fabaceae</taxon>
        <taxon>Papilionoideae</taxon>
        <taxon>50 kb inversion clade</taxon>
        <taxon>genistoids sensu lato</taxon>
        <taxon>core genistoids</taxon>
        <taxon>Genisteae</taxon>
        <taxon>Lupinus</taxon>
    </lineage>
</organism>
<evidence type="ECO:0000256" key="1">
    <source>
        <dbReference type="SAM" id="Phobius"/>
    </source>
</evidence>
<keyword evidence="1" id="KW-1133">Transmembrane helix</keyword>
<keyword evidence="1" id="KW-0812">Transmembrane</keyword>
<proteinExistence type="predicted"/>
<feature type="transmembrane region" description="Helical" evidence="1">
    <location>
        <begin position="18"/>
        <end position="35"/>
    </location>
</feature>
<dbReference type="AlphaFoldDB" id="A0A6A4NEQ6"/>
<reference evidence="3" key="1">
    <citation type="journal article" date="2020" name="Nat. Commun.">
        <title>Genome sequence of the cluster root forming white lupin.</title>
        <authorList>
            <person name="Hufnagel B."/>
            <person name="Marques A."/>
            <person name="Soriano A."/>
            <person name="Marques L."/>
            <person name="Divol F."/>
            <person name="Doumas P."/>
            <person name="Sallet E."/>
            <person name="Mancinotti D."/>
            <person name="Carrere S."/>
            <person name="Marande W."/>
            <person name="Arribat S."/>
            <person name="Keller J."/>
            <person name="Huneau C."/>
            <person name="Blein T."/>
            <person name="Aime D."/>
            <person name="Laguerre M."/>
            <person name="Taylor J."/>
            <person name="Schubert V."/>
            <person name="Nelson M."/>
            <person name="Geu-Flores F."/>
            <person name="Crespi M."/>
            <person name="Gallardo-Guerrero K."/>
            <person name="Delaux P.-M."/>
            <person name="Salse J."/>
            <person name="Berges H."/>
            <person name="Guyot R."/>
            <person name="Gouzy J."/>
            <person name="Peret B."/>
        </authorList>
    </citation>
    <scope>NUCLEOTIDE SEQUENCE [LARGE SCALE GENOMIC DNA]</scope>
    <source>
        <strain evidence="3">cv. Amiga</strain>
    </source>
</reference>
<dbReference type="EMBL" id="WOCE01000024">
    <property type="protein sequence ID" value="KAE9585769.1"/>
    <property type="molecule type" value="Genomic_DNA"/>
</dbReference>
<keyword evidence="3" id="KW-1185">Reference proteome</keyword>
<dbReference type="Proteomes" id="UP000447434">
    <property type="component" value="Chromosome 24"/>
</dbReference>